<keyword evidence="1" id="KW-0732">Signal</keyword>
<dbReference type="EMBL" id="QYUM01000002">
    <property type="protein sequence ID" value="RJF94272.1"/>
    <property type="molecule type" value="Genomic_DNA"/>
</dbReference>
<evidence type="ECO:0000256" key="1">
    <source>
        <dbReference type="SAM" id="SignalP"/>
    </source>
</evidence>
<evidence type="ECO:0000313" key="3">
    <source>
        <dbReference type="Proteomes" id="UP000286100"/>
    </source>
</evidence>
<dbReference type="RefSeq" id="WP_119761084.1">
    <property type="nucleotide sequence ID" value="NZ_QYUM01000002.1"/>
</dbReference>
<feature type="chain" id="PRO_5019160171" evidence="1">
    <location>
        <begin position="25"/>
        <end position="196"/>
    </location>
</feature>
<accession>A0A418WSM3</accession>
<dbReference type="AlphaFoldDB" id="A0A418WSM3"/>
<name>A0A418WSM3_9SPHN</name>
<evidence type="ECO:0000313" key="2">
    <source>
        <dbReference type="EMBL" id="RJF94272.1"/>
    </source>
</evidence>
<sequence>MRRLPSLALVSLLLASALPSPLFAEPAFITATDGSTLVHSASGTRFPRTLAGFERSGEAALDPGGDYIGVAYRHALADGEPLTLRIAVVHVEGTSPKEHFIIAKPMALNGLTDVTTLSEGTYQRSGKGADGYLGIYNARDGERRIGVGLWTFDRGYWDLRGRVEFPTGKRDEAQAAVDAFVDAFVALGQPYIVPAK</sequence>
<proteinExistence type="predicted"/>
<comment type="caution">
    <text evidence="2">The sequence shown here is derived from an EMBL/GenBank/DDBJ whole genome shotgun (WGS) entry which is preliminary data.</text>
</comment>
<feature type="signal peptide" evidence="1">
    <location>
        <begin position="1"/>
        <end position="24"/>
    </location>
</feature>
<dbReference type="Proteomes" id="UP000286100">
    <property type="component" value="Unassembled WGS sequence"/>
</dbReference>
<organism evidence="2 3">
    <name type="scientific">Sphingomonas cavernae</name>
    <dbReference type="NCBI Taxonomy" id="2320861"/>
    <lineage>
        <taxon>Bacteria</taxon>
        <taxon>Pseudomonadati</taxon>
        <taxon>Pseudomonadota</taxon>
        <taxon>Alphaproteobacteria</taxon>
        <taxon>Sphingomonadales</taxon>
        <taxon>Sphingomonadaceae</taxon>
        <taxon>Sphingomonas</taxon>
    </lineage>
</organism>
<keyword evidence="3" id="KW-1185">Reference proteome</keyword>
<gene>
    <name evidence="2" type="ORF">D3876_05560</name>
</gene>
<reference evidence="2 3" key="1">
    <citation type="submission" date="2018-09" db="EMBL/GenBank/DDBJ databases">
        <authorList>
            <person name="Zhu H."/>
        </authorList>
    </citation>
    <scope>NUCLEOTIDE SEQUENCE [LARGE SCALE GENOMIC DNA]</scope>
    <source>
        <strain evidence="2 3">K2R01-6</strain>
    </source>
</reference>
<dbReference type="OrthoDB" id="7593759at2"/>
<protein>
    <submittedName>
        <fullName evidence="2">Uncharacterized protein</fullName>
    </submittedName>
</protein>